<evidence type="ECO:0000313" key="5">
    <source>
        <dbReference type="Proteomes" id="UP000053611"/>
    </source>
</evidence>
<dbReference type="RefSeq" id="XP_018275695.1">
    <property type="nucleotide sequence ID" value="XM_018424371.1"/>
</dbReference>
<dbReference type="OrthoDB" id="4131217at2759"/>
<comment type="similarity">
    <text evidence="1">Belongs to the short-chain dehydrogenases/reductases (SDR) family.</text>
</comment>
<dbReference type="GeneID" id="28984974"/>
<protein>
    <submittedName>
        <fullName evidence="4">NAD(P)-binding protein</fullName>
    </submittedName>
</protein>
<dbReference type="AlphaFoldDB" id="A0A0J1AV75"/>
<evidence type="ECO:0000256" key="2">
    <source>
        <dbReference type="ARBA" id="ARBA00022857"/>
    </source>
</evidence>
<evidence type="ECO:0000256" key="3">
    <source>
        <dbReference type="ARBA" id="ARBA00023002"/>
    </source>
</evidence>
<dbReference type="PANTHER" id="PTHR43180:SF66">
    <property type="entry name" value="SHORT-CHAIN DEHYDROGENASE_REDUCTASE FAMILY PROTEIN"/>
    <property type="match status" value="1"/>
</dbReference>
<reference evidence="4 5" key="1">
    <citation type="submission" date="2015-03" db="EMBL/GenBank/DDBJ databases">
        <title>Genomics and transcriptomics of the oil-accumulating basidiomycete yeast T. oleaginosus allow insights into substrate utilization and the diverse evolutionary trajectories of mating systems in fungi.</title>
        <authorList>
            <consortium name="DOE Joint Genome Institute"/>
            <person name="Kourist R."/>
            <person name="Kracht O."/>
            <person name="Bracharz F."/>
            <person name="Lipzen A."/>
            <person name="Nolan M."/>
            <person name="Ohm R."/>
            <person name="Grigoriev I."/>
            <person name="Sun S."/>
            <person name="Heitman J."/>
            <person name="Bruck T."/>
            <person name="Nowrousian M."/>
        </authorList>
    </citation>
    <scope>NUCLEOTIDE SEQUENCE [LARGE SCALE GENOMIC DNA]</scope>
    <source>
        <strain evidence="4 5">IBC0246</strain>
    </source>
</reference>
<dbReference type="STRING" id="879819.A0A0J1AV75"/>
<keyword evidence="2" id="KW-0521">NADP</keyword>
<dbReference type="PANTHER" id="PTHR43180">
    <property type="entry name" value="3-OXOACYL-(ACYL-CARRIER-PROTEIN) REDUCTASE (AFU_ORTHOLOGUE AFUA_6G11210)"/>
    <property type="match status" value="1"/>
</dbReference>
<sequence>MAAPLPLLKTSLLAGTVGVITGAGSGIGAAAVRCFAAAGAKAIYASDIVDRNLQAVADGVAQEGYESEVVGVKTDVTKAEQVEALVRKVIAEHGRLDWFFANAGIVDFEVLNTTTPEALTRMLDVNVVGAFNSVQWAARGMMNPSDAKPSPGGSIIVTTSLAATFGGMGAPAYTISKHATVGLVRAAATNLGMAGTGIRVNGVGPGPTATAIGQNNMRGASPAAMAAMMERAQHAAADPAVMSAVAPPEYIAQAAVFLASDMAAGINGENIIADKGLRQKPDPFSGLMFNPSIEPL</sequence>
<keyword evidence="5" id="KW-1185">Reference proteome</keyword>
<evidence type="ECO:0000256" key="1">
    <source>
        <dbReference type="ARBA" id="ARBA00006484"/>
    </source>
</evidence>
<name>A0A0J1AV75_9TREE</name>
<dbReference type="Pfam" id="PF13561">
    <property type="entry name" value="adh_short_C2"/>
    <property type="match status" value="1"/>
</dbReference>
<dbReference type="InterPro" id="IPR020904">
    <property type="entry name" value="Sc_DH/Rdtase_CS"/>
</dbReference>
<dbReference type="FunFam" id="3.40.50.720:FF:000084">
    <property type="entry name" value="Short-chain dehydrogenase reductase"/>
    <property type="match status" value="1"/>
</dbReference>
<dbReference type="Proteomes" id="UP000053611">
    <property type="component" value="Unassembled WGS sequence"/>
</dbReference>
<organism evidence="4 5">
    <name type="scientific">Cutaneotrichosporon oleaginosum</name>
    <dbReference type="NCBI Taxonomy" id="879819"/>
    <lineage>
        <taxon>Eukaryota</taxon>
        <taxon>Fungi</taxon>
        <taxon>Dikarya</taxon>
        <taxon>Basidiomycota</taxon>
        <taxon>Agaricomycotina</taxon>
        <taxon>Tremellomycetes</taxon>
        <taxon>Trichosporonales</taxon>
        <taxon>Trichosporonaceae</taxon>
        <taxon>Cutaneotrichosporon</taxon>
    </lineage>
</organism>
<dbReference type="PROSITE" id="PS00061">
    <property type="entry name" value="ADH_SHORT"/>
    <property type="match status" value="1"/>
</dbReference>
<dbReference type="SUPFAM" id="SSF51735">
    <property type="entry name" value="NAD(P)-binding Rossmann-fold domains"/>
    <property type="match status" value="1"/>
</dbReference>
<evidence type="ECO:0000313" key="4">
    <source>
        <dbReference type="EMBL" id="KLT39204.1"/>
    </source>
</evidence>
<dbReference type="PRINTS" id="PR00081">
    <property type="entry name" value="GDHRDH"/>
</dbReference>
<proteinExistence type="inferred from homology"/>
<gene>
    <name evidence="4" type="ORF">CC85DRAFT_288760</name>
</gene>
<accession>A0A0J1AV75</accession>
<keyword evidence="3" id="KW-0560">Oxidoreductase</keyword>
<dbReference type="CDD" id="cd05233">
    <property type="entry name" value="SDR_c"/>
    <property type="match status" value="1"/>
</dbReference>
<dbReference type="Gene3D" id="3.40.50.720">
    <property type="entry name" value="NAD(P)-binding Rossmann-like Domain"/>
    <property type="match status" value="1"/>
</dbReference>
<dbReference type="InterPro" id="IPR036291">
    <property type="entry name" value="NAD(P)-bd_dom_sf"/>
</dbReference>
<dbReference type="EMBL" id="KQ087266">
    <property type="protein sequence ID" value="KLT39204.1"/>
    <property type="molecule type" value="Genomic_DNA"/>
</dbReference>
<dbReference type="InterPro" id="IPR002347">
    <property type="entry name" value="SDR_fam"/>
</dbReference>
<dbReference type="GO" id="GO:0016491">
    <property type="term" value="F:oxidoreductase activity"/>
    <property type="evidence" value="ECO:0007669"/>
    <property type="project" value="UniProtKB-KW"/>
</dbReference>